<dbReference type="RefSeq" id="WP_036826767.1">
    <property type="nucleotide sequence ID" value="NZ_JGVO01000785.1"/>
</dbReference>
<evidence type="ECO:0000313" key="1">
    <source>
        <dbReference type="EMBL" id="PSW18677.1"/>
    </source>
</evidence>
<reference evidence="1 2" key="1">
    <citation type="submission" date="2018-01" db="EMBL/GenBank/DDBJ databases">
        <title>Whole genome sequencing of Histamine producing bacteria.</title>
        <authorList>
            <person name="Butler K."/>
        </authorList>
    </citation>
    <scope>NUCLEOTIDE SEQUENCE [LARGE SCALE GENOMIC DNA]</scope>
    <source>
        <strain evidence="1 2">DSM 100436</strain>
    </source>
</reference>
<gene>
    <name evidence="1" type="ORF">C9I98_14455</name>
</gene>
<name>A0A2T3NR31_9GAMM</name>
<keyword evidence="2" id="KW-1185">Reference proteome</keyword>
<evidence type="ECO:0000313" key="2">
    <source>
        <dbReference type="Proteomes" id="UP000241771"/>
    </source>
</evidence>
<dbReference type="EMBL" id="PYMA01000009">
    <property type="protein sequence ID" value="PSW18677.1"/>
    <property type="molecule type" value="Genomic_DNA"/>
</dbReference>
<organism evidence="1 2">
    <name type="scientific">Photobacterium sanctipauli</name>
    <dbReference type="NCBI Taxonomy" id="1342794"/>
    <lineage>
        <taxon>Bacteria</taxon>
        <taxon>Pseudomonadati</taxon>
        <taxon>Pseudomonadota</taxon>
        <taxon>Gammaproteobacteria</taxon>
        <taxon>Vibrionales</taxon>
        <taxon>Vibrionaceae</taxon>
        <taxon>Photobacterium</taxon>
    </lineage>
</organism>
<proteinExistence type="predicted"/>
<comment type="caution">
    <text evidence="1">The sequence shown here is derived from an EMBL/GenBank/DDBJ whole genome shotgun (WGS) entry which is preliminary data.</text>
</comment>
<sequence length="145" mass="15758">MSNTLSLKDVLMKEALCKAVADLLVITANAKDAQLRVLGVHEANDSNGKDVSVIELAPIVSIDGKEDWSGIKPMTPYGEDANTLYLLVAPAFAKDLAMYIDHMYVKELTSLDGALKNMDEANVAQLMRSSFESVQGNRNQEASII</sequence>
<dbReference type="AlphaFoldDB" id="A0A2T3NR31"/>
<protein>
    <submittedName>
        <fullName evidence="1">Uncharacterized protein</fullName>
    </submittedName>
</protein>
<accession>A0A2T3NR31</accession>
<dbReference type="Proteomes" id="UP000241771">
    <property type="component" value="Unassembled WGS sequence"/>
</dbReference>